<organism evidence="1 2">
    <name type="scientific">Nitrospira defluvii</name>
    <dbReference type="NCBI Taxonomy" id="330214"/>
    <lineage>
        <taxon>Bacteria</taxon>
        <taxon>Pseudomonadati</taxon>
        <taxon>Nitrospirota</taxon>
        <taxon>Nitrospiria</taxon>
        <taxon>Nitrospirales</taxon>
        <taxon>Nitrospiraceae</taxon>
        <taxon>Nitrospira</taxon>
    </lineage>
</organism>
<sequence length="87" mass="9611">MNAKRTMHVLTNKKGAIVGGGLLTPGKDHKGKPVHVQIEPMKGQSLKEVAIPAELARLKGADFFGRLMCEYHLPRGKKELVRKAARR</sequence>
<accession>A0ABN7MB64</accession>
<dbReference type="Proteomes" id="UP000675880">
    <property type="component" value="Unassembled WGS sequence"/>
</dbReference>
<dbReference type="RefSeq" id="WP_213043878.1">
    <property type="nucleotide sequence ID" value="NZ_CAJNBJ010000019.1"/>
</dbReference>
<evidence type="ECO:0000313" key="2">
    <source>
        <dbReference type="Proteomes" id="UP000675880"/>
    </source>
</evidence>
<gene>
    <name evidence="1" type="ORF">NSPZN2_60009</name>
</gene>
<proteinExistence type="predicted"/>
<reference evidence="1 2" key="1">
    <citation type="submission" date="2021-02" db="EMBL/GenBank/DDBJ databases">
        <authorList>
            <person name="Han P."/>
        </authorList>
    </citation>
    <scope>NUCLEOTIDE SEQUENCE [LARGE SCALE GENOMIC DNA]</scope>
    <source>
        <strain evidence="1">Candidatus Nitrospira sp. ZN2</strain>
    </source>
</reference>
<keyword evidence="2" id="KW-1185">Reference proteome</keyword>
<dbReference type="EMBL" id="CAJNBJ010000019">
    <property type="protein sequence ID" value="CAE6791034.1"/>
    <property type="molecule type" value="Genomic_DNA"/>
</dbReference>
<evidence type="ECO:0000313" key="1">
    <source>
        <dbReference type="EMBL" id="CAE6791034.1"/>
    </source>
</evidence>
<comment type="caution">
    <text evidence="1">The sequence shown here is derived from an EMBL/GenBank/DDBJ whole genome shotgun (WGS) entry which is preliminary data.</text>
</comment>
<name>A0ABN7MB64_9BACT</name>
<evidence type="ECO:0008006" key="3">
    <source>
        <dbReference type="Google" id="ProtNLM"/>
    </source>
</evidence>
<protein>
    <recommendedName>
        <fullName evidence="3">SpoVT-AbrB domain-containing protein</fullName>
    </recommendedName>
</protein>